<feature type="region of interest" description="Disordered" evidence="2">
    <location>
        <begin position="486"/>
        <end position="523"/>
    </location>
</feature>
<protein>
    <submittedName>
        <fullName evidence="3">Uncharacterized protein</fullName>
    </submittedName>
</protein>
<evidence type="ECO:0000256" key="1">
    <source>
        <dbReference type="SAM" id="Coils"/>
    </source>
</evidence>
<gene>
    <name evidence="3" type="ORF">L207DRAFT_629922</name>
</gene>
<feature type="compositionally biased region" description="Polar residues" evidence="2">
    <location>
        <begin position="486"/>
        <end position="505"/>
    </location>
</feature>
<keyword evidence="1" id="KW-0175">Coiled coil</keyword>
<feature type="coiled-coil region" evidence="1">
    <location>
        <begin position="524"/>
        <end position="558"/>
    </location>
</feature>
<feature type="compositionally biased region" description="Polar residues" evidence="2">
    <location>
        <begin position="278"/>
        <end position="291"/>
    </location>
</feature>
<keyword evidence="4" id="KW-1185">Reference proteome</keyword>
<reference evidence="3 4" key="1">
    <citation type="submission" date="2016-04" db="EMBL/GenBank/DDBJ databases">
        <title>A degradative enzymes factory behind the ericoid mycorrhizal symbiosis.</title>
        <authorList>
            <consortium name="DOE Joint Genome Institute"/>
            <person name="Martino E."/>
            <person name="Morin E."/>
            <person name="Grelet G."/>
            <person name="Kuo A."/>
            <person name="Kohler A."/>
            <person name="Daghino S."/>
            <person name="Barry K."/>
            <person name="Choi C."/>
            <person name="Cichocki N."/>
            <person name="Clum A."/>
            <person name="Copeland A."/>
            <person name="Hainaut M."/>
            <person name="Haridas S."/>
            <person name="Labutti K."/>
            <person name="Lindquist E."/>
            <person name="Lipzen A."/>
            <person name="Khouja H.-R."/>
            <person name="Murat C."/>
            <person name="Ohm R."/>
            <person name="Olson A."/>
            <person name="Spatafora J."/>
            <person name="Veneault-Fourrey C."/>
            <person name="Henrissat B."/>
            <person name="Grigoriev I."/>
            <person name="Martin F."/>
            <person name="Perotto S."/>
        </authorList>
    </citation>
    <scope>NUCLEOTIDE SEQUENCE [LARGE SCALE GENOMIC DNA]</scope>
    <source>
        <strain evidence="3 4">F</strain>
    </source>
</reference>
<sequence length="658" mass="74222">MDYQAQAQAQEEARRVKEEKANIKKLFGKLNEKKHIQEAVQYEASLRNSEEDCFKRQLSREYIAKDSNGLHARVEMSIYRIMGETSIFFVRGQALDYDTLKPFLSIMEFWAFLAMAGGLGPFLGHKDVKKVYKGDGSAAEVFRAFLDVAKAKAKFDKWDQYRMNEVLYMINTIVDDVHNCIIDYSPATTPEKPPAKKARLEGNSNSEFRRKQAKDSNSQTFPDTDDIDLTDDFDPDLTDFDHPPSQKQKDIGGKGEQKFLGTLQPTPSKNKRPHESSAADSQSEKPSNPTKHYSHDKNAALAVDSGGKVRPAPRDNDGENLRKPENPHNLPQLGYFSTLNQGTAASFEYTPIDLDQTSADPLSSSRRKTVAKNLTEGPERIWVVSDDASDLAEGKNTLHEEEKVTATTAISKELRRRYCATVETDDEDSSRDQSCSYYKTQSYQVREVHSSPQQTGASETHTAASYVPQNIDKQNQIFVEGGTVNMDNSEPQSNLPDQKAASTVAPSAPLASSIHDNPREGNPLQLFSEKYNKVETSLRAAEKAYAEAEATFETAKSRAAGAHKSLNDFDTKIRDQFANILTLNRNAGEDWTFKAIRSQASALRDFGMDKRRELLATQVPILEEEEAQMRYEETKLDYEKWVKKMEEVKQAVYRFQVY</sequence>
<dbReference type="EMBL" id="KZ613940">
    <property type="protein sequence ID" value="PMD45457.1"/>
    <property type="molecule type" value="Genomic_DNA"/>
</dbReference>
<evidence type="ECO:0000313" key="3">
    <source>
        <dbReference type="EMBL" id="PMD45457.1"/>
    </source>
</evidence>
<evidence type="ECO:0000313" key="4">
    <source>
        <dbReference type="Proteomes" id="UP000235786"/>
    </source>
</evidence>
<evidence type="ECO:0000256" key="2">
    <source>
        <dbReference type="SAM" id="MobiDB-lite"/>
    </source>
</evidence>
<feature type="region of interest" description="Disordered" evidence="2">
    <location>
        <begin position="444"/>
        <end position="466"/>
    </location>
</feature>
<feature type="compositionally biased region" description="Basic and acidic residues" evidence="2">
    <location>
        <begin position="239"/>
        <end position="257"/>
    </location>
</feature>
<accession>A0A2J6S3Y6</accession>
<feature type="region of interest" description="Disordered" evidence="2">
    <location>
        <begin position="186"/>
        <end position="333"/>
    </location>
</feature>
<dbReference type="OrthoDB" id="3540981at2759"/>
<dbReference type="Proteomes" id="UP000235786">
    <property type="component" value="Unassembled WGS sequence"/>
</dbReference>
<organism evidence="3 4">
    <name type="scientific">Hyaloscypha variabilis (strain UAMH 11265 / GT02V1 / F)</name>
    <name type="common">Meliniomyces variabilis</name>
    <dbReference type="NCBI Taxonomy" id="1149755"/>
    <lineage>
        <taxon>Eukaryota</taxon>
        <taxon>Fungi</taxon>
        <taxon>Dikarya</taxon>
        <taxon>Ascomycota</taxon>
        <taxon>Pezizomycotina</taxon>
        <taxon>Leotiomycetes</taxon>
        <taxon>Helotiales</taxon>
        <taxon>Hyaloscyphaceae</taxon>
        <taxon>Hyaloscypha</taxon>
        <taxon>Hyaloscypha variabilis</taxon>
    </lineage>
</organism>
<feature type="compositionally biased region" description="Basic and acidic residues" evidence="2">
    <location>
        <begin position="312"/>
        <end position="326"/>
    </location>
</feature>
<feature type="compositionally biased region" description="Acidic residues" evidence="2">
    <location>
        <begin position="223"/>
        <end position="238"/>
    </location>
</feature>
<dbReference type="AlphaFoldDB" id="A0A2J6S3Y6"/>
<proteinExistence type="predicted"/>
<name>A0A2J6S3Y6_HYAVF</name>
<feature type="coiled-coil region" evidence="1">
    <location>
        <begin position="6"/>
        <end position="33"/>
    </location>
</feature>